<comment type="similarity">
    <text evidence="5">Belongs to the eIF-3 subunit M family.</text>
</comment>
<dbReference type="PANTHER" id="PTHR15350:SF2">
    <property type="entry name" value="EUKARYOTIC TRANSLATION INITIATION FACTOR 3 SUBUNIT M"/>
    <property type="match status" value="1"/>
</dbReference>
<evidence type="ECO:0000256" key="1">
    <source>
        <dbReference type="ARBA" id="ARBA00008482"/>
    </source>
</evidence>
<comment type="subunit">
    <text evidence="5">Component of the eukaryotic translation initiation factor 3 (eIF-3) complex.</text>
</comment>
<protein>
    <recommendedName>
        <fullName evidence="5">Eukaryotic translation initiation factor 3 subunit M</fullName>
        <shortName evidence="5">eIF3m</shortName>
    </recommendedName>
</protein>
<dbReference type="AlphaFoldDB" id="A0A8H7KGZ4"/>
<comment type="subcellular location">
    <subcellularLocation>
        <location evidence="5">Cytoplasm</location>
    </subcellularLocation>
</comment>
<dbReference type="PROSITE" id="PS50250">
    <property type="entry name" value="PCI"/>
    <property type="match status" value="1"/>
</dbReference>
<evidence type="ECO:0000256" key="5">
    <source>
        <dbReference type="HAMAP-Rule" id="MF_03012"/>
    </source>
</evidence>
<dbReference type="Proteomes" id="UP000629468">
    <property type="component" value="Unassembled WGS sequence"/>
</dbReference>
<keyword evidence="2 5" id="KW-0963">Cytoplasm</keyword>
<name>A0A8H7KGZ4_AGABI</name>
<evidence type="ECO:0000313" key="8">
    <source>
        <dbReference type="Proteomes" id="UP000629468"/>
    </source>
</evidence>
<accession>A0A8H7KGZ4</accession>
<gene>
    <name evidence="7" type="ORF">Agabi119p4_4149</name>
</gene>
<feature type="domain" description="PCI" evidence="6">
    <location>
        <begin position="207"/>
        <end position="367"/>
    </location>
</feature>
<keyword evidence="4 5" id="KW-0648">Protein biosynthesis</keyword>
<comment type="caution">
    <text evidence="7">The sequence shown here is derived from an EMBL/GenBank/DDBJ whole genome shotgun (WGS) entry which is preliminary data.</text>
</comment>
<reference evidence="7 8" key="1">
    <citation type="journal article" name="Sci. Rep.">
        <title>Telomere-to-telomere assembled and centromere annotated genomes of the two main subspecies of the button mushroom Agaricus bisporus reveal especially polymorphic chromosome ends.</title>
        <authorList>
            <person name="Sonnenberg A.S.M."/>
            <person name="Sedaghat-Telgerd N."/>
            <person name="Lavrijssen B."/>
            <person name="Ohm R.A."/>
            <person name="Hendrickx P.M."/>
            <person name="Scholtmeijer K."/>
            <person name="Baars J.J.P."/>
            <person name="van Peer A."/>
        </authorList>
    </citation>
    <scope>NUCLEOTIDE SEQUENCE [LARGE SCALE GENOMIC DNA]</scope>
    <source>
        <strain evidence="7 8">H119_p4</strain>
    </source>
</reference>
<dbReference type="GO" id="GO:0071541">
    <property type="term" value="C:eukaryotic translation initiation factor 3 complex, eIF3m"/>
    <property type="evidence" value="ECO:0007669"/>
    <property type="project" value="UniProtKB-UniRule"/>
</dbReference>
<comment type="similarity">
    <text evidence="1">Belongs to the CSN7/EIF3M family. CSN7 subfamily.</text>
</comment>
<evidence type="ECO:0000256" key="3">
    <source>
        <dbReference type="ARBA" id="ARBA00022540"/>
    </source>
</evidence>
<dbReference type="GO" id="GO:0033290">
    <property type="term" value="C:eukaryotic 48S preinitiation complex"/>
    <property type="evidence" value="ECO:0007669"/>
    <property type="project" value="UniProtKB-UniRule"/>
</dbReference>
<dbReference type="InterPro" id="IPR045237">
    <property type="entry name" value="COPS7/eIF3m"/>
</dbReference>
<dbReference type="SMART" id="SM00088">
    <property type="entry name" value="PINT"/>
    <property type="match status" value="1"/>
</dbReference>
<evidence type="ECO:0000256" key="4">
    <source>
        <dbReference type="ARBA" id="ARBA00022917"/>
    </source>
</evidence>
<evidence type="ECO:0000313" key="7">
    <source>
        <dbReference type="EMBL" id="KAF7775756.1"/>
    </source>
</evidence>
<evidence type="ECO:0000256" key="2">
    <source>
        <dbReference type="ARBA" id="ARBA00022490"/>
    </source>
</evidence>
<dbReference type="GO" id="GO:0003743">
    <property type="term" value="F:translation initiation factor activity"/>
    <property type="evidence" value="ECO:0007669"/>
    <property type="project" value="UniProtKB-UniRule"/>
</dbReference>
<dbReference type="HAMAP" id="MF_03012">
    <property type="entry name" value="eIF3m"/>
    <property type="match status" value="1"/>
</dbReference>
<proteinExistence type="inferred from homology"/>
<dbReference type="Pfam" id="PF01399">
    <property type="entry name" value="PCI"/>
    <property type="match status" value="1"/>
</dbReference>
<comment type="function">
    <text evidence="5">Component of the eukaryotic translation initiation factor 3 (eIF-3) complex, which is involved in protein synthesis of a specialized repertoire of mRNAs and, together with other initiation factors, stimulates binding of mRNA and methionyl-tRNAi to the 40S ribosome. The eIF-3 complex specifically targets and initiates translation of a subset of mRNAs involved in cell proliferation.</text>
</comment>
<dbReference type="PANTHER" id="PTHR15350">
    <property type="entry name" value="COP9 SIGNALOSOME COMPLEX SUBUNIT 7/DENDRITIC CELL PROTEIN GA17"/>
    <property type="match status" value="1"/>
</dbReference>
<dbReference type="InterPro" id="IPR027528">
    <property type="entry name" value="eIF3m"/>
</dbReference>
<dbReference type="EMBL" id="JABXXO010000006">
    <property type="protein sequence ID" value="KAF7775756.1"/>
    <property type="molecule type" value="Genomic_DNA"/>
</dbReference>
<keyword evidence="3 5" id="KW-0396">Initiation factor</keyword>
<sequence length="411" mass="46124">MVNDTDSVAIFSEGTFEEQILELVEFIARSLPEDDRPAYITSFKDDLKTEESQTPLEEDEDRKRAMLVRVLDEIKLLGEGNDKEIEGFFNLVFSHILVLWSVESPETKEHISKLLQAIASAPTERTSIRYRLLSNLFNAIPQTSPLRHSVYTVILELATKNDQLDILQLQRATVEKWLSEWKISQDEKAQFLKSLADAFAKAGQSSTAYEYSLSYVRTLPSNSPLAQPAAIDLVATALRLPNLFDFDSLFKLDPVIALKDHEIFSLLQVFLSGGLAELGQWQANHAGAAENYNLSDSALENKIRLIVLATLGFNNIGQNLSYAKIAEALRVENSKVEKWVIDVIRAGLLSGKLSQTTQSLYVVRSSVRTFEKEEWETLEKRILAWKSGLSGVLEVVNNAKRMAHVPQVPVA</sequence>
<dbReference type="InterPro" id="IPR040750">
    <property type="entry name" value="eIF3m_C_helix"/>
</dbReference>
<dbReference type="Pfam" id="PF18005">
    <property type="entry name" value="eIF3m_C_helix"/>
    <property type="match status" value="1"/>
</dbReference>
<organism evidence="7 8">
    <name type="scientific">Agaricus bisporus var. burnettii</name>
    <dbReference type="NCBI Taxonomy" id="192524"/>
    <lineage>
        <taxon>Eukaryota</taxon>
        <taxon>Fungi</taxon>
        <taxon>Dikarya</taxon>
        <taxon>Basidiomycota</taxon>
        <taxon>Agaricomycotina</taxon>
        <taxon>Agaricomycetes</taxon>
        <taxon>Agaricomycetidae</taxon>
        <taxon>Agaricales</taxon>
        <taxon>Agaricineae</taxon>
        <taxon>Agaricaceae</taxon>
        <taxon>Agaricus</taxon>
    </lineage>
</organism>
<evidence type="ECO:0000259" key="6">
    <source>
        <dbReference type="PROSITE" id="PS50250"/>
    </source>
</evidence>
<dbReference type="InterPro" id="IPR000717">
    <property type="entry name" value="PCI_dom"/>
</dbReference>
<dbReference type="GO" id="GO:0001732">
    <property type="term" value="P:formation of cytoplasmic translation initiation complex"/>
    <property type="evidence" value="ECO:0007669"/>
    <property type="project" value="UniProtKB-UniRule"/>
</dbReference>
<dbReference type="GO" id="GO:0016282">
    <property type="term" value="C:eukaryotic 43S preinitiation complex"/>
    <property type="evidence" value="ECO:0007669"/>
    <property type="project" value="UniProtKB-UniRule"/>
</dbReference>